<dbReference type="Pfam" id="PF13490">
    <property type="entry name" value="zf-HC2"/>
    <property type="match status" value="1"/>
</dbReference>
<evidence type="ECO:0000256" key="10">
    <source>
        <dbReference type="ARBA" id="ARBA00030803"/>
    </source>
</evidence>
<feature type="region of interest" description="Disordered" evidence="11">
    <location>
        <begin position="79"/>
        <end position="129"/>
    </location>
</feature>
<feature type="compositionally biased region" description="Low complexity" evidence="11">
    <location>
        <begin position="100"/>
        <end position="115"/>
    </location>
</feature>
<evidence type="ECO:0000256" key="6">
    <source>
        <dbReference type="ARBA" id="ARBA00023015"/>
    </source>
</evidence>
<dbReference type="Pfam" id="PF10099">
    <property type="entry name" value="RskA_C"/>
    <property type="match status" value="1"/>
</dbReference>
<comment type="caution">
    <text evidence="15">The sequence shown here is derived from an EMBL/GenBank/DDBJ whole genome shotgun (WGS) entry which is preliminary data.</text>
</comment>
<dbReference type="Gene3D" id="1.10.10.1320">
    <property type="entry name" value="Anti-sigma factor, zinc-finger domain"/>
    <property type="match status" value="1"/>
</dbReference>
<keyword evidence="16" id="KW-1185">Reference proteome</keyword>
<feature type="domain" description="Anti-sigma K factor RskA C-terminal" evidence="13">
    <location>
        <begin position="146"/>
        <end position="283"/>
    </location>
</feature>
<evidence type="ECO:0000256" key="5">
    <source>
        <dbReference type="ARBA" id="ARBA00022989"/>
    </source>
</evidence>
<evidence type="ECO:0000256" key="4">
    <source>
        <dbReference type="ARBA" id="ARBA00022692"/>
    </source>
</evidence>
<dbReference type="GO" id="GO:0006417">
    <property type="term" value="P:regulation of translation"/>
    <property type="evidence" value="ECO:0007669"/>
    <property type="project" value="TreeGrafter"/>
</dbReference>
<dbReference type="GO" id="GO:0016989">
    <property type="term" value="F:sigma factor antagonist activity"/>
    <property type="evidence" value="ECO:0007669"/>
    <property type="project" value="TreeGrafter"/>
</dbReference>
<feature type="region of interest" description="Disordered" evidence="11">
    <location>
        <begin position="264"/>
        <end position="289"/>
    </location>
</feature>
<evidence type="ECO:0000256" key="12">
    <source>
        <dbReference type="SAM" id="Phobius"/>
    </source>
</evidence>
<dbReference type="RefSeq" id="WP_205291159.1">
    <property type="nucleotide sequence ID" value="NZ_CP074406.1"/>
</dbReference>
<dbReference type="GO" id="GO:0005886">
    <property type="term" value="C:plasma membrane"/>
    <property type="evidence" value="ECO:0007669"/>
    <property type="project" value="UniProtKB-SubCell"/>
</dbReference>
<keyword evidence="4 12" id="KW-0812">Transmembrane</keyword>
<dbReference type="PANTHER" id="PTHR37461">
    <property type="entry name" value="ANTI-SIGMA-K FACTOR RSKA"/>
    <property type="match status" value="1"/>
</dbReference>
<feature type="transmembrane region" description="Helical" evidence="12">
    <location>
        <begin position="141"/>
        <end position="161"/>
    </location>
</feature>
<gene>
    <name evidence="15" type="ORF">JK386_07980</name>
</gene>
<feature type="compositionally biased region" description="Gly residues" evidence="11">
    <location>
        <begin position="116"/>
        <end position="128"/>
    </location>
</feature>
<keyword evidence="5 12" id="KW-1133">Transmembrane helix</keyword>
<proteinExistence type="predicted"/>
<evidence type="ECO:0000256" key="11">
    <source>
        <dbReference type="SAM" id="MobiDB-lite"/>
    </source>
</evidence>
<organism evidence="15 16">
    <name type="scientific">Nocardioides faecalis</name>
    <dbReference type="NCBI Taxonomy" id="2803858"/>
    <lineage>
        <taxon>Bacteria</taxon>
        <taxon>Bacillati</taxon>
        <taxon>Actinomycetota</taxon>
        <taxon>Actinomycetes</taxon>
        <taxon>Propionibacteriales</taxon>
        <taxon>Nocardioidaceae</taxon>
        <taxon>Nocardioides</taxon>
    </lineage>
</organism>
<evidence type="ECO:0000259" key="13">
    <source>
        <dbReference type="Pfam" id="PF10099"/>
    </source>
</evidence>
<evidence type="ECO:0000256" key="8">
    <source>
        <dbReference type="ARBA" id="ARBA00023163"/>
    </source>
</evidence>
<evidence type="ECO:0000313" key="15">
    <source>
        <dbReference type="EMBL" id="MBM9459841.1"/>
    </source>
</evidence>
<dbReference type="InterPro" id="IPR018764">
    <property type="entry name" value="RskA_C"/>
</dbReference>
<dbReference type="PANTHER" id="PTHR37461:SF1">
    <property type="entry name" value="ANTI-SIGMA-K FACTOR RSKA"/>
    <property type="match status" value="1"/>
</dbReference>
<reference evidence="15" key="1">
    <citation type="submission" date="2021-01" db="EMBL/GenBank/DDBJ databases">
        <title>Novel species in genus Nocardioides.</title>
        <authorList>
            <person name="Zhang G."/>
        </authorList>
    </citation>
    <scope>NUCLEOTIDE SEQUENCE</scope>
    <source>
        <strain evidence="15">Zg-536</strain>
    </source>
</reference>
<keyword evidence="7 12" id="KW-0472">Membrane</keyword>
<evidence type="ECO:0000256" key="2">
    <source>
        <dbReference type="ARBA" id="ARBA00004236"/>
    </source>
</evidence>
<evidence type="ECO:0000259" key="14">
    <source>
        <dbReference type="Pfam" id="PF13490"/>
    </source>
</evidence>
<evidence type="ECO:0000256" key="9">
    <source>
        <dbReference type="ARBA" id="ARBA00029829"/>
    </source>
</evidence>
<accession>A0A938Y0W8</accession>
<keyword evidence="6" id="KW-0805">Transcription regulation</keyword>
<evidence type="ECO:0000313" key="16">
    <source>
        <dbReference type="Proteomes" id="UP000663791"/>
    </source>
</evidence>
<dbReference type="InterPro" id="IPR041916">
    <property type="entry name" value="Anti_sigma_zinc_sf"/>
</dbReference>
<feature type="domain" description="Putative zinc-finger" evidence="14">
    <location>
        <begin position="12"/>
        <end position="44"/>
    </location>
</feature>
<keyword evidence="3" id="KW-1003">Cell membrane</keyword>
<evidence type="ECO:0000256" key="1">
    <source>
        <dbReference type="ARBA" id="ARBA00004167"/>
    </source>
</evidence>
<dbReference type="AlphaFoldDB" id="A0A938Y0W8"/>
<keyword evidence="8" id="KW-0804">Transcription</keyword>
<dbReference type="EMBL" id="JAERTX010000006">
    <property type="protein sequence ID" value="MBM9459841.1"/>
    <property type="molecule type" value="Genomic_DNA"/>
</dbReference>
<dbReference type="InterPro" id="IPR027383">
    <property type="entry name" value="Znf_put"/>
</dbReference>
<comment type="subcellular location">
    <subcellularLocation>
        <location evidence="2">Cell membrane</location>
    </subcellularLocation>
    <subcellularLocation>
        <location evidence="1">Membrane</location>
        <topology evidence="1">Single-pass membrane protein</topology>
    </subcellularLocation>
</comment>
<name>A0A938Y0W8_9ACTN</name>
<dbReference type="InterPro" id="IPR051474">
    <property type="entry name" value="Anti-sigma-K/W_factor"/>
</dbReference>
<sequence length="289" mass="29914">MTDQIDTWGGDDVHALSGPYALDALEPAEMDRFEAHLQRCTDCRAEVDSLREAAALLATDEVAPPPSVRDAVLSSITTIRPLPPLPASPDGSEDDPDPLPAAAGPDRTPRAPRAPGAGGTGGAGGGDGTVVPLRASRWRRLGLLGAAAAVLVAAAVGGLWLKPWADDGRDETVTRLTAAEQVLAAPDATRVEQRFPDGAVATVVLSRDLGRAVIVTEDMPSAPEGKDYEVWLETPAGDMVKAGLMPDVQDTTLILDGDASEATGVGITVEPDGGSKRPTSDPIAYFSLS</sequence>
<protein>
    <recommendedName>
        <fullName evidence="10">Regulator of SigK</fullName>
    </recommendedName>
    <alternativeName>
        <fullName evidence="9">Sigma-K anti-sigma factor RskA</fullName>
    </alternativeName>
</protein>
<dbReference type="Proteomes" id="UP000663791">
    <property type="component" value="Unassembled WGS sequence"/>
</dbReference>
<evidence type="ECO:0000256" key="7">
    <source>
        <dbReference type="ARBA" id="ARBA00023136"/>
    </source>
</evidence>
<evidence type="ECO:0000256" key="3">
    <source>
        <dbReference type="ARBA" id="ARBA00022475"/>
    </source>
</evidence>